<dbReference type="SUPFAM" id="SSF46785">
    <property type="entry name" value="Winged helix' DNA-binding domain"/>
    <property type="match status" value="1"/>
</dbReference>
<evidence type="ECO:0000313" key="7">
    <source>
        <dbReference type="Proteomes" id="UP000538147"/>
    </source>
</evidence>
<dbReference type="InterPro" id="IPR036388">
    <property type="entry name" value="WH-like_DNA-bd_sf"/>
</dbReference>
<dbReference type="SUPFAM" id="SSF53850">
    <property type="entry name" value="Periplasmic binding protein-like II"/>
    <property type="match status" value="1"/>
</dbReference>
<dbReference type="InterPro" id="IPR005119">
    <property type="entry name" value="LysR_subst-bd"/>
</dbReference>
<dbReference type="PANTHER" id="PTHR30419">
    <property type="entry name" value="HTH-TYPE TRANSCRIPTIONAL REGULATOR YBHD"/>
    <property type="match status" value="1"/>
</dbReference>
<dbReference type="InterPro" id="IPR036390">
    <property type="entry name" value="WH_DNA-bd_sf"/>
</dbReference>
<gene>
    <name evidence="6" type="ORF">FHS79_000929</name>
</gene>
<keyword evidence="2" id="KW-0805">Transcription regulation</keyword>
<evidence type="ECO:0000256" key="4">
    <source>
        <dbReference type="ARBA" id="ARBA00023163"/>
    </source>
</evidence>
<evidence type="ECO:0000256" key="1">
    <source>
        <dbReference type="ARBA" id="ARBA00009437"/>
    </source>
</evidence>
<dbReference type="PRINTS" id="PR00039">
    <property type="entry name" value="HTHLYSR"/>
</dbReference>
<evidence type="ECO:0000256" key="2">
    <source>
        <dbReference type="ARBA" id="ARBA00023015"/>
    </source>
</evidence>
<dbReference type="PROSITE" id="PS50931">
    <property type="entry name" value="HTH_LYSR"/>
    <property type="match status" value="1"/>
</dbReference>
<keyword evidence="7" id="KW-1185">Reference proteome</keyword>
<dbReference type="GO" id="GO:0003700">
    <property type="term" value="F:DNA-binding transcription factor activity"/>
    <property type="evidence" value="ECO:0007669"/>
    <property type="project" value="InterPro"/>
</dbReference>
<organism evidence="6 7">
    <name type="scientific">Polymorphobacter multimanifer</name>
    <dbReference type="NCBI Taxonomy" id="1070431"/>
    <lineage>
        <taxon>Bacteria</taxon>
        <taxon>Pseudomonadati</taxon>
        <taxon>Pseudomonadota</taxon>
        <taxon>Alphaproteobacteria</taxon>
        <taxon>Sphingomonadales</taxon>
        <taxon>Sphingosinicellaceae</taxon>
        <taxon>Polymorphobacter</taxon>
    </lineage>
</organism>
<sequence>MIESRRLRQFLAVYELGSIGQAADKLLLTQPALSKSLRSLEDELGVRLFDRTPVGVVPTVFGDTLAMHAKGIEAQLRQAEAAIGALRGKAKGHVVVGIGPSVAPNLMPLATLSLQRLHPGIELSVVEGLVDDLLPQLRRGQIDVAVGAWPRIADPDFSTEVIIVDTLEVFARADHPLARHPGPIGMEALLGHAWALPPATQKWRQHLDGLFVEQGLAPPAPAVTSTSASYLKALMLRGDFLSFLPGQLVSTETDRLVPLPVDMVRAHPDISMTFRERALLKAPVAELVQVLRAAGQELAAEAS</sequence>
<name>A0A841L5K4_9SPHN</name>
<dbReference type="PANTHER" id="PTHR30419:SF8">
    <property type="entry name" value="NITROGEN ASSIMILATION TRANSCRIPTIONAL ACTIVATOR-RELATED"/>
    <property type="match status" value="1"/>
</dbReference>
<evidence type="ECO:0000313" key="6">
    <source>
        <dbReference type="EMBL" id="MBB6226771.1"/>
    </source>
</evidence>
<accession>A0A841L5K4</accession>
<feature type="domain" description="HTH lysR-type" evidence="5">
    <location>
        <begin position="2"/>
        <end position="59"/>
    </location>
</feature>
<keyword evidence="3 6" id="KW-0238">DNA-binding</keyword>
<comment type="caution">
    <text evidence="6">The sequence shown here is derived from an EMBL/GenBank/DDBJ whole genome shotgun (WGS) entry which is preliminary data.</text>
</comment>
<dbReference type="EMBL" id="JACIIV010000005">
    <property type="protein sequence ID" value="MBB6226771.1"/>
    <property type="molecule type" value="Genomic_DNA"/>
</dbReference>
<dbReference type="GO" id="GO:0003677">
    <property type="term" value="F:DNA binding"/>
    <property type="evidence" value="ECO:0007669"/>
    <property type="project" value="UniProtKB-KW"/>
</dbReference>
<dbReference type="Gene3D" id="1.10.10.10">
    <property type="entry name" value="Winged helix-like DNA-binding domain superfamily/Winged helix DNA-binding domain"/>
    <property type="match status" value="1"/>
</dbReference>
<dbReference type="AlphaFoldDB" id="A0A841L5K4"/>
<evidence type="ECO:0000256" key="3">
    <source>
        <dbReference type="ARBA" id="ARBA00023125"/>
    </source>
</evidence>
<evidence type="ECO:0000259" key="5">
    <source>
        <dbReference type="PROSITE" id="PS50931"/>
    </source>
</evidence>
<dbReference type="InterPro" id="IPR000847">
    <property type="entry name" value="LysR_HTH_N"/>
</dbReference>
<dbReference type="InterPro" id="IPR050950">
    <property type="entry name" value="HTH-type_LysR_regulators"/>
</dbReference>
<comment type="similarity">
    <text evidence="1">Belongs to the LysR transcriptional regulatory family.</text>
</comment>
<dbReference type="Pfam" id="PF03466">
    <property type="entry name" value="LysR_substrate"/>
    <property type="match status" value="1"/>
</dbReference>
<dbReference type="Pfam" id="PF00126">
    <property type="entry name" value="HTH_1"/>
    <property type="match status" value="1"/>
</dbReference>
<dbReference type="RefSeq" id="WP_184196089.1">
    <property type="nucleotide sequence ID" value="NZ_BMOX01000009.1"/>
</dbReference>
<proteinExistence type="inferred from homology"/>
<dbReference type="Proteomes" id="UP000538147">
    <property type="component" value="Unassembled WGS sequence"/>
</dbReference>
<reference evidence="6 7" key="1">
    <citation type="submission" date="2020-08" db="EMBL/GenBank/DDBJ databases">
        <title>Genomic Encyclopedia of Type Strains, Phase IV (KMG-IV): sequencing the most valuable type-strain genomes for metagenomic binning, comparative biology and taxonomic classification.</title>
        <authorList>
            <person name="Goeker M."/>
        </authorList>
    </citation>
    <scope>NUCLEOTIDE SEQUENCE [LARGE SCALE GENOMIC DNA]</scope>
    <source>
        <strain evidence="6 7">DSM 102189</strain>
    </source>
</reference>
<dbReference type="GO" id="GO:0005829">
    <property type="term" value="C:cytosol"/>
    <property type="evidence" value="ECO:0007669"/>
    <property type="project" value="TreeGrafter"/>
</dbReference>
<protein>
    <submittedName>
        <fullName evidence="6">DNA-binding transcriptional LysR family regulator</fullName>
    </submittedName>
</protein>
<dbReference type="Gene3D" id="3.40.190.290">
    <property type="match status" value="1"/>
</dbReference>
<keyword evidence="4" id="KW-0804">Transcription</keyword>